<comment type="caution">
    <text evidence="1">The sequence shown here is derived from an EMBL/GenBank/DDBJ whole genome shotgun (WGS) entry which is preliminary data.</text>
</comment>
<organism evidence="1">
    <name type="scientific">marine sediment metagenome</name>
    <dbReference type="NCBI Taxonomy" id="412755"/>
    <lineage>
        <taxon>unclassified sequences</taxon>
        <taxon>metagenomes</taxon>
        <taxon>ecological metagenomes</taxon>
    </lineage>
</organism>
<name>A0A0F9Q2W4_9ZZZZ</name>
<dbReference type="EMBL" id="LAZR01001940">
    <property type="protein sequence ID" value="KKN36819.1"/>
    <property type="molecule type" value="Genomic_DNA"/>
</dbReference>
<accession>A0A0F9Q2W4</accession>
<reference evidence="1" key="1">
    <citation type="journal article" date="2015" name="Nature">
        <title>Complex archaea that bridge the gap between prokaryotes and eukaryotes.</title>
        <authorList>
            <person name="Spang A."/>
            <person name="Saw J.H."/>
            <person name="Jorgensen S.L."/>
            <person name="Zaremba-Niedzwiedzka K."/>
            <person name="Martijn J."/>
            <person name="Lind A.E."/>
            <person name="van Eijk R."/>
            <person name="Schleper C."/>
            <person name="Guy L."/>
            <person name="Ettema T.J."/>
        </authorList>
    </citation>
    <scope>NUCLEOTIDE SEQUENCE</scope>
</reference>
<sequence>MPFMEYIFSENQRLREVFFEESHRRINNKSDSFALVTILEIFLYNAGTEKLIHLFKGYEVKVFNLFYQLLKNIDPYTEFLPVYEVSSSFWPYGLAEKIGTVLSSVVKKKVTESIINEQFDELLFLSREQFLHSLSIVDFIRITLDPILDFINFIITKTTELENKNELYEYGIDLPCSDRNTQFISKKLIEILNEINDEKTDAVIGLCLHLYIHLRDFMLLPQEIRTHFFVIAHLNNRNYHNGERQNLDWQLGLLKNFESECITQHITDIIKKGVIKEIQSLFIEDWFSLLSTEDFIFLWDESEINLYKVILNINKDINRSMYGYGIHFGRDQMELLKGRISEKINSTITYGDEEEIRILFMLEFFDYLSEDEAIFFFEKLNFMDLFKKLDKHRWEPHEENEIHEFFKKYEPF</sequence>
<evidence type="ECO:0000313" key="1">
    <source>
        <dbReference type="EMBL" id="KKN36819.1"/>
    </source>
</evidence>
<dbReference type="AlphaFoldDB" id="A0A0F9Q2W4"/>
<protein>
    <submittedName>
        <fullName evidence="1">Uncharacterized protein</fullName>
    </submittedName>
</protein>
<gene>
    <name evidence="1" type="ORF">LCGC14_0769720</name>
</gene>
<proteinExistence type="predicted"/>